<feature type="transmembrane region" description="Helical" evidence="1">
    <location>
        <begin position="225"/>
        <end position="248"/>
    </location>
</feature>
<dbReference type="NCBIfam" id="TIGR00808">
    <property type="entry name" value="malonate_madM"/>
    <property type="match status" value="1"/>
</dbReference>
<accession>A0A5E4SVL1</accession>
<dbReference type="OrthoDB" id="4964461at2"/>
<dbReference type="InterPro" id="IPR018402">
    <property type="entry name" value="Mal/Na_symporter_MadM_N"/>
</dbReference>
<keyword evidence="1" id="KW-0472">Membrane</keyword>
<gene>
    <name evidence="3" type="ORF">PEP31012_01040</name>
</gene>
<dbReference type="Pfam" id="PF03818">
    <property type="entry name" value="MadM"/>
    <property type="match status" value="1"/>
</dbReference>
<feature type="transmembrane region" description="Helical" evidence="1">
    <location>
        <begin position="197"/>
        <end position="218"/>
    </location>
</feature>
<evidence type="ECO:0000313" key="3">
    <source>
        <dbReference type="EMBL" id="VVD79956.1"/>
    </source>
</evidence>
<proteinExistence type="predicted"/>
<evidence type="ECO:0000256" key="1">
    <source>
        <dbReference type="SAM" id="Phobius"/>
    </source>
</evidence>
<dbReference type="InterPro" id="IPR004691">
    <property type="entry name" value="Mal/Na_symporter_MadM"/>
</dbReference>
<reference evidence="3 4" key="1">
    <citation type="submission" date="2019-08" db="EMBL/GenBank/DDBJ databases">
        <authorList>
            <person name="Peeters C."/>
        </authorList>
    </citation>
    <scope>NUCLEOTIDE SEQUENCE [LARGE SCALE GENOMIC DNA]</scope>
    <source>
        <strain evidence="3 4">LMG 31012</strain>
    </source>
</reference>
<dbReference type="AlphaFoldDB" id="A0A5E4SVL1"/>
<keyword evidence="1" id="KW-1133">Transmembrane helix</keyword>
<organism evidence="3 4">
    <name type="scientific">Pandoraea eparura</name>
    <dbReference type="NCBI Taxonomy" id="2508291"/>
    <lineage>
        <taxon>Bacteria</taxon>
        <taxon>Pseudomonadati</taxon>
        <taxon>Pseudomonadota</taxon>
        <taxon>Betaproteobacteria</taxon>
        <taxon>Burkholderiales</taxon>
        <taxon>Burkholderiaceae</taxon>
        <taxon>Pandoraea</taxon>
    </lineage>
</organism>
<dbReference type="Proteomes" id="UP000400981">
    <property type="component" value="Unassembled WGS sequence"/>
</dbReference>
<feature type="transmembrane region" description="Helical" evidence="1">
    <location>
        <begin position="106"/>
        <end position="130"/>
    </location>
</feature>
<feature type="transmembrane region" description="Helical" evidence="1">
    <location>
        <begin position="12"/>
        <end position="31"/>
    </location>
</feature>
<dbReference type="EMBL" id="CABPSH010000002">
    <property type="protein sequence ID" value="VVD79956.1"/>
    <property type="molecule type" value="Genomic_DNA"/>
</dbReference>
<feature type="domain" description="Malonate/sodium symporter MadM subunit N-terminal" evidence="2">
    <location>
        <begin position="6"/>
        <end position="252"/>
    </location>
</feature>
<evidence type="ECO:0000313" key="4">
    <source>
        <dbReference type="Proteomes" id="UP000400981"/>
    </source>
</evidence>
<protein>
    <submittedName>
        <fullName evidence="3">Malonate transporter subunit MadM</fullName>
    </submittedName>
</protein>
<evidence type="ECO:0000259" key="2">
    <source>
        <dbReference type="Pfam" id="PF03818"/>
    </source>
</evidence>
<sequence length="254" mass="25660">MLSMFEKVLHHNGLVTAFALIGIIMGLSMWLSRRLTFGRVHGSAIAIMIGLVLAYWGGLASGGQKGLADVSLFSGIGLMGGAMLRDFAIVATAFEVQVSEARKAGLIGVVSLLLGTVLPFIVGATLAHAFGYTDAVSMTTIGAGAVTYIVGPVTGAAIGASSDVMALSIAAGLIKAIIVMVGTPFAARLLALDNPRAAMVFGGLAGTVSGVSAGLAATDRRLVPYGALVATFHTGLGCLLGPSVLFLATKAIVQ</sequence>
<feature type="transmembrane region" description="Helical" evidence="1">
    <location>
        <begin position="43"/>
        <end position="60"/>
    </location>
</feature>
<feature type="transmembrane region" description="Helical" evidence="1">
    <location>
        <begin position="136"/>
        <end position="160"/>
    </location>
</feature>
<name>A0A5E4SVL1_9BURK</name>
<feature type="transmembrane region" description="Helical" evidence="1">
    <location>
        <begin position="172"/>
        <end position="191"/>
    </location>
</feature>
<keyword evidence="4" id="KW-1185">Reference proteome</keyword>
<dbReference type="RefSeq" id="WP_150588292.1">
    <property type="nucleotide sequence ID" value="NZ_CABPSH010000002.1"/>
</dbReference>
<feature type="transmembrane region" description="Helical" evidence="1">
    <location>
        <begin position="72"/>
        <end position="94"/>
    </location>
</feature>
<keyword evidence="1" id="KW-0812">Transmembrane</keyword>
<dbReference type="GO" id="GO:0044668">
    <property type="term" value="F:sodium:malonate symporter activity"/>
    <property type="evidence" value="ECO:0007669"/>
    <property type="project" value="InterPro"/>
</dbReference>